<reference evidence="2 3" key="1">
    <citation type="submission" date="2018-10" db="EMBL/GenBank/DDBJ databases">
        <title>Genome assembly for a Yunnan-Guizhou Plateau 3E fish, Anabarilius grahami (Regan), and its evolutionary and genetic applications.</title>
        <authorList>
            <person name="Jiang W."/>
        </authorList>
    </citation>
    <scope>NUCLEOTIDE SEQUENCE [LARGE SCALE GENOMIC DNA]</scope>
    <source>
        <strain evidence="2">AG-KIZ</strain>
        <tissue evidence="2">Muscle</tissue>
    </source>
</reference>
<dbReference type="Proteomes" id="UP000281406">
    <property type="component" value="Unassembled WGS sequence"/>
</dbReference>
<gene>
    <name evidence="2" type="ORF">DPX16_15657</name>
</gene>
<name>A0A3N0YTW0_ANAGA</name>
<feature type="compositionally biased region" description="Polar residues" evidence="1">
    <location>
        <begin position="80"/>
        <end position="90"/>
    </location>
</feature>
<proteinExistence type="predicted"/>
<organism evidence="2 3">
    <name type="scientific">Anabarilius grahami</name>
    <name type="common">Kanglang fish</name>
    <name type="synonym">Barilius grahami</name>
    <dbReference type="NCBI Taxonomy" id="495550"/>
    <lineage>
        <taxon>Eukaryota</taxon>
        <taxon>Metazoa</taxon>
        <taxon>Chordata</taxon>
        <taxon>Craniata</taxon>
        <taxon>Vertebrata</taxon>
        <taxon>Euteleostomi</taxon>
        <taxon>Actinopterygii</taxon>
        <taxon>Neopterygii</taxon>
        <taxon>Teleostei</taxon>
        <taxon>Ostariophysi</taxon>
        <taxon>Cypriniformes</taxon>
        <taxon>Xenocyprididae</taxon>
        <taxon>Xenocypridinae</taxon>
        <taxon>Xenocypridinae incertae sedis</taxon>
        <taxon>Anabarilius</taxon>
    </lineage>
</organism>
<protein>
    <submittedName>
        <fullName evidence="2">Septin-9</fullName>
    </submittedName>
</protein>
<feature type="compositionally biased region" description="Polar residues" evidence="1">
    <location>
        <begin position="115"/>
        <end position="126"/>
    </location>
</feature>
<evidence type="ECO:0000313" key="3">
    <source>
        <dbReference type="Proteomes" id="UP000281406"/>
    </source>
</evidence>
<accession>A0A3N0YTW0</accession>
<comment type="caution">
    <text evidence="2">The sequence shown here is derived from an EMBL/GenBank/DDBJ whole genome shotgun (WGS) entry which is preliminary data.</text>
</comment>
<evidence type="ECO:0000256" key="1">
    <source>
        <dbReference type="SAM" id="MobiDB-lite"/>
    </source>
</evidence>
<sequence length="405" mass="44567">MKRSVCARNRTVPLNHHYAQLPCASALKRSFEVEEDTSTNPSPISRRTTNPLRSSTSSASSRFYDSRSLNSESTSRHASDSSSNQRSPKSSLRRMELSGGRIQDAGSRRTEISIDISSKQVDSSPSPGIARFGLKRPEVSLQSKATDVPVHRRAEGNHSRPQEPPTPPRRADPPVSTSRIPELSQKRAEPPSPLEISAPSRRAEMHINRQLDTPSPARESENSFTSAASITPTFNEYKTPPSVHEAPARPLESALKGILICIICARGRALKTSANRLCDHRVNDWPSGLSITAMTFLVRDAWLLAPVTFHTPQYLWLLALTLRGRGVKGACHNSSYSPSNICMQGFPETEYGTQPEKVSRCCSSDRNIGDECMLSLNCYHRMVGACQQDLLLAYVGGEEQISQGS</sequence>
<feature type="compositionally biased region" description="Polar residues" evidence="1">
    <location>
        <begin position="38"/>
        <end position="52"/>
    </location>
</feature>
<feature type="compositionally biased region" description="Polar residues" evidence="1">
    <location>
        <begin position="222"/>
        <end position="236"/>
    </location>
</feature>
<dbReference type="OrthoDB" id="416553at2759"/>
<dbReference type="EMBL" id="RJVU01026577">
    <property type="protein sequence ID" value="ROL49331.1"/>
    <property type="molecule type" value="Genomic_DNA"/>
</dbReference>
<feature type="compositionally biased region" description="Low complexity" evidence="1">
    <location>
        <begin position="53"/>
        <end position="68"/>
    </location>
</feature>
<feature type="compositionally biased region" description="Basic and acidic residues" evidence="1">
    <location>
        <begin position="149"/>
        <end position="161"/>
    </location>
</feature>
<keyword evidence="3" id="KW-1185">Reference proteome</keyword>
<evidence type="ECO:0000313" key="2">
    <source>
        <dbReference type="EMBL" id="ROL49331.1"/>
    </source>
</evidence>
<feature type="region of interest" description="Disordered" evidence="1">
    <location>
        <begin position="32"/>
        <end position="242"/>
    </location>
</feature>
<dbReference type="AlphaFoldDB" id="A0A3N0YTW0"/>